<protein>
    <submittedName>
        <fullName evidence="3">Ovule protein</fullName>
    </submittedName>
</protein>
<dbReference type="EMBL" id="UYRT01082376">
    <property type="protein sequence ID" value="VDN25910.1"/>
    <property type="molecule type" value="Genomic_DNA"/>
</dbReference>
<gene>
    <name evidence="1" type="ORF">GPUH_LOCUS15391</name>
</gene>
<dbReference type="AlphaFoldDB" id="A0A183E350"/>
<reference evidence="3" key="1">
    <citation type="submission" date="2016-06" db="UniProtKB">
        <authorList>
            <consortium name="WormBaseParasite"/>
        </authorList>
    </citation>
    <scope>IDENTIFICATION</scope>
</reference>
<sequence length="56" mass="6343">MNQMFTLMAKLRALFTGRPPPSPSSSSFADLPVDSVPYKLPYGIFKVRWMHTSLIL</sequence>
<organism evidence="3">
    <name type="scientific">Gongylonema pulchrum</name>
    <dbReference type="NCBI Taxonomy" id="637853"/>
    <lineage>
        <taxon>Eukaryota</taxon>
        <taxon>Metazoa</taxon>
        <taxon>Ecdysozoa</taxon>
        <taxon>Nematoda</taxon>
        <taxon>Chromadorea</taxon>
        <taxon>Rhabditida</taxon>
        <taxon>Spirurina</taxon>
        <taxon>Spiruromorpha</taxon>
        <taxon>Spiruroidea</taxon>
        <taxon>Gongylonematidae</taxon>
        <taxon>Gongylonema</taxon>
    </lineage>
</organism>
<dbReference type="WBParaSite" id="GPUH_0001541201-mRNA-1">
    <property type="protein sequence ID" value="GPUH_0001541201-mRNA-1"/>
    <property type="gene ID" value="GPUH_0001541201"/>
</dbReference>
<evidence type="ECO:0000313" key="3">
    <source>
        <dbReference type="WBParaSite" id="GPUH_0001541201-mRNA-1"/>
    </source>
</evidence>
<reference evidence="1 2" key="2">
    <citation type="submission" date="2018-11" db="EMBL/GenBank/DDBJ databases">
        <authorList>
            <consortium name="Pathogen Informatics"/>
        </authorList>
    </citation>
    <scope>NUCLEOTIDE SEQUENCE [LARGE SCALE GENOMIC DNA]</scope>
</reference>
<keyword evidence="2" id="KW-1185">Reference proteome</keyword>
<proteinExistence type="predicted"/>
<evidence type="ECO:0000313" key="1">
    <source>
        <dbReference type="EMBL" id="VDN25910.1"/>
    </source>
</evidence>
<evidence type="ECO:0000313" key="2">
    <source>
        <dbReference type="Proteomes" id="UP000271098"/>
    </source>
</evidence>
<dbReference type="Proteomes" id="UP000271098">
    <property type="component" value="Unassembled WGS sequence"/>
</dbReference>
<name>A0A183E350_9BILA</name>
<accession>A0A183E350</accession>